<sequence>MAAFMRGHLLLAVRSPSITTALTGQGVKVGFVSASRIATRKFSLWPFTRTSIQASTKENSTSINESNTPIKAATKDNSTHRLRVRALNSVPKEYTIKIDLYDDKPALELVYRDDQDEHDVIADFMEKHGVLDSGRSLMSATGRMIRKGLYRTIVDQTGVQVSTLQLEVGVVKPEQATPANGLKLPKSGLRMDAAPGVVSTAPPTKAHRFHANGLVAFDSVVNEYNGRKLLESVRERLITVVPDHGYSGEYYPPTRDVTSLPAGFVDLDLITHQSMPASHYHYRLSFICVGVSEEEIVRIKKALGGMSQIDSVGIGPAYGDTELRRVVRRKRELMEWECVNLRR</sequence>
<evidence type="ECO:0000313" key="1">
    <source>
        <dbReference type="EMBL" id="KAK5694565.1"/>
    </source>
</evidence>
<dbReference type="AlphaFoldDB" id="A0AAN7ZRY6"/>
<organism evidence="1 2">
    <name type="scientific">Elasticomyces elasticus</name>
    <dbReference type="NCBI Taxonomy" id="574655"/>
    <lineage>
        <taxon>Eukaryota</taxon>
        <taxon>Fungi</taxon>
        <taxon>Dikarya</taxon>
        <taxon>Ascomycota</taxon>
        <taxon>Pezizomycotina</taxon>
        <taxon>Dothideomycetes</taxon>
        <taxon>Dothideomycetidae</taxon>
        <taxon>Mycosphaerellales</taxon>
        <taxon>Teratosphaeriaceae</taxon>
        <taxon>Elasticomyces</taxon>
    </lineage>
</organism>
<evidence type="ECO:0000313" key="2">
    <source>
        <dbReference type="Proteomes" id="UP001310594"/>
    </source>
</evidence>
<gene>
    <name evidence="1" type="ORF">LTR97_009155</name>
</gene>
<name>A0AAN7ZRY6_9PEZI</name>
<proteinExistence type="predicted"/>
<dbReference type="Proteomes" id="UP001310594">
    <property type="component" value="Unassembled WGS sequence"/>
</dbReference>
<reference evidence="1" key="1">
    <citation type="submission" date="2023-08" db="EMBL/GenBank/DDBJ databases">
        <title>Black Yeasts Isolated from many extreme environments.</title>
        <authorList>
            <person name="Coleine C."/>
            <person name="Stajich J.E."/>
            <person name="Selbmann L."/>
        </authorList>
    </citation>
    <scope>NUCLEOTIDE SEQUENCE</scope>
    <source>
        <strain evidence="1">CCFEE 5810</strain>
    </source>
</reference>
<comment type="caution">
    <text evidence="1">The sequence shown here is derived from an EMBL/GenBank/DDBJ whole genome shotgun (WGS) entry which is preliminary data.</text>
</comment>
<dbReference type="EMBL" id="JAVRQU010000015">
    <property type="protein sequence ID" value="KAK5694565.1"/>
    <property type="molecule type" value="Genomic_DNA"/>
</dbReference>
<protein>
    <submittedName>
        <fullName evidence="1">Uncharacterized protein</fullName>
    </submittedName>
</protein>
<accession>A0AAN7ZRY6</accession>